<name>A0ABV1G3C6_9FIRM</name>
<dbReference type="HAMAP" id="MF_00978">
    <property type="entry name" value="Bifunct_BirA"/>
    <property type="match status" value="1"/>
</dbReference>
<keyword evidence="4 5" id="KW-0092">Biotin</keyword>
<evidence type="ECO:0000256" key="2">
    <source>
        <dbReference type="ARBA" id="ARBA00022741"/>
    </source>
</evidence>
<dbReference type="Pfam" id="PF08279">
    <property type="entry name" value="HTH_11"/>
    <property type="match status" value="1"/>
</dbReference>
<keyword evidence="5" id="KW-0804">Transcription</keyword>
<dbReference type="CDD" id="cd16442">
    <property type="entry name" value="BPL"/>
    <property type="match status" value="1"/>
</dbReference>
<keyword evidence="5" id="KW-0805">Transcription regulation</keyword>
<dbReference type="SUPFAM" id="SSF50037">
    <property type="entry name" value="C-terminal domain of transcriptional repressors"/>
    <property type="match status" value="1"/>
</dbReference>
<keyword evidence="5" id="KW-0678">Repressor</keyword>
<dbReference type="InterPro" id="IPR036390">
    <property type="entry name" value="WH_DNA-bd_sf"/>
</dbReference>
<sequence>MGKAEVLSLLRDGEYVSGEEISRALGVTRAAVWKAVQALRADGCSIDSVPNRGYCLHRPESALSDAAVHALLEGCPWPINVLPTVDSTNTYAKAQAALGAPHGSVYITGRQTGGRGRRGRTFVSPPGGVYLSVLLRPQREAAELLWLTSAVAVAIRRAIRDCCPADVGIKWTNDLVIGKRKVCGILTELAAEADSGMLEYAVVGIGVNCNTDTASLPEPARDVAVSLREAVGTAVDPNALAAAMVRRLHELDVQLPGALPQWLAEYAGVCVTLGQDVQILRAGETRLAHAIGIDEAGGLIVRYPDGTEGVVSSGEVSVRGMYGYV</sequence>
<comment type="caution">
    <text evidence="7">The sequence shown here is derived from an EMBL/GenBank/DDBJ whole genome shotgun (WGS) entry which is preliminary data.</text>
</comment>
<dbReference type="SUPFAM" id="SSF46785">
    <property type="entry name" value="Winged helix' DNA-binding domain"/>
    <property type="match status" value="1"/>
</dbReference>
<dbReference type="PANTHER" id="PTHR12835">
    <property type="entry name" value="BIOTIN PROTEIN LIGASE"/>
    <property type="match status" value="1"/>
</dbReference>
<keyword evidence="8" id="KW-1185">Reference proteome</keyword>
<evidence type="ECO:0000256" key="5">
    <source>
        <dbReference type="HAMAP-Rule" id="MF_00978"/>
    </source>
</evidence>
<dbReference type="EMBL" id="JBBMFF010000083">
    <property type="protein sequence ID" value="MEQ2509911.1"/>
    <property type="molecule type" value="Genomic_DNA"/>
</dbReference>
<dbReference type="InterPro" id="IPR004408">
    <property type="entry name" value="Biotin_CoA_COase_ligase"/>
</dbReference>
<evidence type="ECO:0000313" key="7">
    <source>
        <dbReference type="EMBL" id="MEQ2509911.1"/>
    </source>
</evidence>
<keyword evidence="1 5" id="KW-0436">Ligase</keyword>
<evidence type="ECO:0000256" key="3">
    <source>
        <dbReference type="ARBA" id="ARBA00022840"/>
    </source>
</evidence>
<dbReference type="InterPro" id="IPR036388">
    <property type="entry name" value="WH-like_DNA-bd_sf"/>
</dbReference>
<feature type="DNA-binding region" description="H-T-H motif" evidence="5">
    <location>
        <begin position="18"/>
        <end position="37"/>
    </location>
</feature>
<evidence type="ECO:0000256" key="1">
    <source>
        <dbReference type="ARBA" id="ARBA00022598"/>
    </source>
</evidence>
<organism evidence="7 8">
    <name type="scientific">Faecousia intestinalis</name>
    <dbReference type="NCBI Taxonomy" id="3133167"/>
    <lineage>
        <taxon>Bacteria</taxon>
        <taxon>Bacillati</taxon>
        <taxon>Bacillota</taxon>
        <taxon>Clostridia</taxon>
        <taxon>Eubacteriales</taxon>
        <taxon>Oscillospiraceae</taxon>
        <taxon>Faecousia</taxon>
    </lineage>
</organism>
<dbReference type="RefSeq" id="WP_349134620.1">
    <property type="nucleotide sequence ID" value="NZ_JBBMFF010000083.1"/>
</dbReference>
<evidence type="ECO:0000256" key="4">
    <source>
        <dbReference type="ARBA" id="ARBA00023267"/>
    </source>
</evidence>
<evidence type="ECO:0000259" key="6">
    <source>
        <dbReference type="PROSITE" id="PS51733"/>
    </source>
</evidence>
<keyword evidence="5" id="KW-0238">DNA-binding</keyword>
<dbReference type="SUPFAM" id="SSF55681">
    <property type="entry name" value="Class II aaRS and biotin synthetases"/>
    <property type="match status" value="1"/>
</dbReference>
<reference evidence="7 8" key="1">
    <citation type="submission" date="2024-03" db="EMBL/GenBank/DDBJ databases">
        <title>Human intestinal bacterial collection.</title>
        <authorList>
            <person name="Pauvert C."/>
            <person name="Hitch T.C.A."/>
            <person name="Clavel T."/>
        </authorList>
    </citation>
    <scope>NUCLEOTIDE SEQUENCE [LARGE SCALE GENOMIC DNA]</scope>
    <source>
        <strain evidence="7 8">CLA-AA-H192</strain>
    </source>
</reference>
<keyword evidence="2 5" id="KW-0547">Nucleotide-binding</keyword>
<dbReference type="InterPro" id="IPR013196">
    <property type="entry name" value="HTH_11"/>
</dbReference>
<comment type="similarity">
    <text evidence="5">Belongs to the biotin--protein ligase family.</text>
</comment>
<dbReference type="InterPro" id="IPR008988">
    <property type="entry name" value="Transcriptional_repressor_C"/>
</dbReference>
<comment type="function">
    <text evidence="5">Acts both as a biotin--[acetyl-CoA-carboxylase] ligase and a repressor.</text>
</comment>
<keyword evidence="3 5" id="KW-0067">ATP-binding</keyword>
<comment type="catalytic activity">
    <reaction evidence="5">
        <text>biotin + L-lysyl-[protein] + ATP = N(6)-biotinyl-L-lysyl-[protein] + AMP + diphosphate + H(+)</text>
        <dbReference type="Rhea" id="RHEA:11756"/>
        <dbReference type="Rhea" id="RHEA-COMP:9752"/>
        <dbReference type="Rhea" id="RHEA-COMP:10505"/>
        <dbReference type="ChEBI" id="CHEBI:15378"/>
        <dbReference type="ChEBI" id="CHEBI:29969"/>
        <dbReference type="ChEBI" id="CHEBI:30616"/>
        <dbReference type="ChEBI" id="CHEBI:33019"/>
        <dbReference type="ChEBI" id="CHEBI:57586"/>
        <dbReference type="ChEBI" id="CHEBI:83144"/>
        <dbReference type="ChEBI" id="CHEBI:456215"/>
        <dbReference type="EC" id="6.3.4.15"/>
    </reaction>
</comment>
<feature type="binding site" evidence="5">
    <location>
        <begin position="87"/>
        <end position="89"/>
    </location>
    <ligand>
        <name>biotin</name>
        <dbReference type="ChEBI" id="CHEBI:57586"/>
    </ligand>
</feature>
<dbReference type="InterPro" id="IPR004143">
    <property type="entry name" value="BPL_LPL_catalytic"/>
</dbReference>
<dbReference type="Pfam" id="PF02237">
    <property type="entry name" value="BPL_C"/>
    <property type="match status" value="1"/>
</dbReference>
<feature type="binding site" evidence="5">
    <location>
        <position position="181"/>
    </location>
    <ligand>
        <name>biotin</name>
        <dbReference type="ChEBI" id="CHEBI:57586"/>
    </ligand>
</feature>
<gene>
    <name evidence="5" type="primary">birA</name>
    <name evidence="7" type="ORF">WMO66_01385</name>
</gene>
<dbReference type="NCBIfam" id="TIGR00121">
    <property type="entry name" value="birA_ligase"/>
    <property type="match status" value="1"/>
</dbReference>
<dbReference type="Proteomes" id="UP001491552">
    <property type="component" value="Unassembled WGS sequence"/>
</dbReference>
<dbReference type="EC" id="6.3.4.15" evidence="5"/>
<dbReference type="InterPro" id="IPR030855">
    <property type="entry name" value="Bifunct_BirA"/>
</dbReference>
<dbReference type="InterPro" id="IPR003142">
    <property type="entry name" value="BPL_C"/>
</dbReference>
<feature type="domain" description="BPL/LPL catalytic" evidence="6">
    <location>
        <begin position="63"/>
        <end position="256"/>
    </location>
</feature>
<feature type="binding site" evidence="5">
    <location>
        <position position="111"/>
    </location>
    <ligand>
        <name>biotin</name>
        <dbReference type="ChEBI" id="CHEBI:57586"/>
    </ligand>
</feature>
<dbReference type="Gene3D" id="3.30.930.10">
    <property type="entry name" value="Bira Bifunctional Protein, Domain 2"/>
    <property type="match status" value="1"/>
</dbReference>
<dbReference type="Gene3D" id="1.10.10.10">
    <property type="entry name" value="Winged helix-like DNA-binding domain superfamily/Winged helix DNA-binding domain"/>
    <property type="match status" value="1"/>
</dbReference>
<dbReference type="PANTHER" id="PTHR12835:SF5">
    <property type="entry name" value="BIOTIN--PROTEIN LIGASE"/>
    <property type="match status" value="1"/>
</dbReference>
<dbReference type="Pfam" id="PF03099">
    <property type="entry name" value="BPL_LplA_LipB"/>
    <property type="match status" value="1"/>
</dbReference>
<accession>A0ABV1G3C6</accession>
<dbReference type="GO" id="GO:0004077">
    <property type="term" value="F:biotin--[biotin carboxyl-carrier protein] ligase activity"/>
    <property type="evidence" value="ECO:0007669"/>
    <property type="project" value="UniProtKB-EC"/>
</dbReference>
<dbReference type="PROSITE" id="PS51733">
    <property type="entry name" value="BPL_LPL_CATALYTIC"/>
    <property type="match status" value="1"/>
</dbReference>
<dbReference type="InterPro" id="IPR045864">
    <property type="entry name" value="aa-tRNA-synth_II/BPL/LPL"/>
</dbReference>
<feature type="binding site" evidence="5">
    <location>
        <begin position="115"/>
        <end position="117"/>
    </location>
    <ligand>
        <name>biotin</name>
        <dbReference type="ChEBI" id="CHEBI:57586"/>
    </ligand>
</feature>
<dbReference type="Gene3D" id="2.30.30.100">
    <property type="match status" value="1"/>
</dbReference>
<proteinExistence type="inferred from homology"/>
<protein>
    <recommendedName>
        <fullName evidence="5">Bifunctional ligase/repressor BirA</fullName>
    </recommendedName>
    <alternativeName>
        <fullName evidence="5">Biotin--[acetyl-CoA-carboxylase] ligase</fullName>
        <ecNumber evidence="5">6.3.4.15</ecNumber>
    </alternativeName>
    <alternativeName>
        <fullName evidence="5">Biotin--protein ligase</fullName>
    </alternativeName>
    <alternativeName>
        <fullName evidence="5">Biotin-[acetyl-CoA carboxylase] synthetase</fullName>
    </alternativeName>
</protein>
<evidence type="ECO:0000313" key="8">
    <source>
        <dbReference type="Proteomes" id="UP001491552"/>
    </source>
</evidence>